<evidence type="ECO:0000256" key="8">
    <source>
        <dbReference type="RuleBase" id="RU000639"/>
    </source>
</evidence>
<dbReference type="FunFam" id="2.30.22.10:FF:000001">
    <property type="entry name" value="Protein GrpE"/>
    <property type="match status" value="1"/>
</dbReference>
<dbReference type="SUPFAM" id="SSF58014">
    <property type="entry name" value="Coiled-coil domain of nucleotide exchange factor GrpE"/>
    <property type="match status" value="1"/>
</dbReference>
<dbReference type="PANTHER" id="PTHR21237">
    <property type="entry name" value="GRPE PROTEIN"/>
    <property type="match status" value="1"/>
</dbReference>
<proteinExistence type="inferred from homology"/>
<comment type="caution">
    <text evidence="11">The sequence shown here is derived from an EMBL/GenBank/DDBJ whole genome shotgun (WGS) entry which is preliminary data.</text>
</comment>
<feature type="region of interest" description="Disordered" evidence="10">
    <location>
        <begin position="1"/>
        <end position="26"/>
    </location>
</feature>
<dbReference type="PRINTS" id="PR00773">
    <property type="entry name" value="GRPEPROTEIN"/>
</dbReference>
<dbReference type="Proteomes" id="UP000544742">
    <property type="component" value="Unassembled WGS sequence"/>
</dbReference>
<dbReference type="PANTHER" id="PTHR21237:SF23">
    <property type="entry name" value="GRPE PROTEIN HOMOLOG, MITOCHONDRIAL"/>
    <property type="match status" value="1"/>
</dbReference>
<organism evidence="11 12">
    <name type="scientific">Methanothrix soehngenii</name>
    <name type="common">Methanosaeta concilii</name>
    <dbReference type="NCBI Taxonomy" id="2223"/>
    <lineage>
        <taxon>Archaea</taxon>
        <taxon>Methanobacteriati</taxon>
        <taxon>Methanobacteriota</taxon>
        <taxon>Stenosarchaea group</taxon>
        <taxon>Methanomicrobia</taxon>
        <taxon>Methanotrichales</taxon>
        <taxon>Methanotrichaceae</taxon>
        <taxon>Methanothrix</taxon>
    </lineage>
</organism>
<dbReference type="HAMAP" id="MF_01151">
    <property type="entry name" value="GrpE"/>
    <property type="match status" value="1"/>
</dbReference>
<sequence length="180" mass="20690">MILRVEQMDDDTAVSAQDEEEDESSLTARIDELEGKLVEMRILSEERLDQLMRCRADLDNLMKRSVREKEDTVRYASEKLVQKLLPVLDSLEQAAKHDEGQKVLHMQLLGVLFTEGLVPIEAVGKKFDPYRHEALFQVKKDDLEEDIVAEEIQKGYLFNSRVIRFSKVAVNKPLKAEGCK</sequence>
<dbReference type="GO" id="GO:0042803">
    <property type="term" value="F:protein homodimerization activity"/>
    <property type="evidence" value="ECO:0007669"/>
    <property type="project" value="InterPro"/>
</dbReference>
<evidence type="ECO:0000256" key="6">
    <source>
        <dbReference type="ARBA" id="ARBA00023186"/>
    </source>
</evidence>
<keyword evidence="6 7" id="KW-0143">Chaperone</keyword>
<dbReference type="InterPro" id="IPR013805">
    <property type="entry name" value="GrpE_CC"/>
</dbReference>
<dbReference type="AlphaFoldDB" id="A0A7K4AHQ8"/>
<evidence type="ECO:0000256" key="3">
    <source>
        <dbReference type="ARBA" id="ARBA00011738"/>
    </source>
</evidence>
<dbReference type="InterPro" id="IPR000740">
    <property type="entry name" value="GrpE"/>
</dbReference>
<accession>A0A7K4AHQ8</accession>
<evidence type="ECO:0000256" key="9">
    <source>
        <dbReference type="RuleBase" id="RU004478"/>
    </source>
</evidence>
<dbReference type="PROSITE" id="PS01071">
    <property type="entry name" value="GRPE"/>
    <property type="match status" value="1"/>
</dbReference>
<evidence type="ECO:0000313" key="12">
    <source>
        <dbReference type="Proteomes" id="UP000544742"/>
    </source>
</evidence>
<dbReference type="GO" id="GO:0005737">
    <property type="term" value="C:cytoplasm"/>
    <property type="evidence" value="ECO:0007669"/>
    <property type="project" value="UniProtKB-SubCell"/>
</dbReference>
<evidence type="ECO:0000256" key="10">
    <source>
        <dbReference type="SAM" id="MobiDB-lite"/>
    </source>
</evidence>
<evidence type="ECO:0000256" key="5">
    <source>
        <dbReference type="ARBA" id="ARBA00023016"/>
    </source>
</evidence>
<protein>
    <recommendedName>
        <fullName evidence="7 8">Protein GrpE</fullName>
    </recommendedName>
    <alternativeName>
        <fullName evidence="7">HSP-70 cofactor</fullName>
    </alternativeName>
</protein>
<dbReference type="CDD" id="cd00446">
    <property type="entry name" value="GrpE"/>
    <property type="match status" value="1"/>
</dbReference>
<evidence type="ECO:0000313" key="11">
    <source>
        <dbReference type="EMBL" id="NLJ22529.1"/>
    </source>
</evidence>
<dbReference type="GO" id="GO:0051087">
    <property type="term" value="F:protein-folding chaperone binding"/>
    <property type="evidence" value="ECO:0007669"/>
    <property type="project" value="InterPro"/>
</dbReference>
<dbReference type="GO" id="GO:0006457">
    <property type="term" value="P:protein folding"/>
    <property type="evidence" value="ECO:0007669"/>
    <property type="project" value="InterPro"/>
</dbReference>
<evidence type="ECO:0000256" key="4">
    <source>
        <dbReference type="ARBA" id="ARBA00022490"/>
    </source>
</evidence>
<comment type="subcellular location">
    <subcellularLocation>
        <location evidence="1 7">Cytoplasm</location>
    </subcellularLocation>
</comment>
<evidence type="ECO:0000256" key="2">
    <source>
        <dbReference type="ARBA" id="ARBA00009054"/>
    </source>
</evidence>
<dbReference type="SUPFAM" id="SSF51064">
    <property type="entry name" value="Head domain of nucleotide exchange factor GrpE"/>
    <property type="match status" value="1"/>
</dbReference>
<dbReference type="Gene3D" id="2.30.22.10">
    <property type="entry name" value="Head domain of nucleotide exchange factor GrpE"/>
    <property type="match status" value="1"/>
</dbReference>
<evidence type="ECO:0000256" key="7">
    <source>
        <dbReference type="HAMAP-Rule" id="MF_01151"/>
    </source>
</evidence>
<dbReference type="Gene3D" id="3.90.20.20">
    <property type="match status" value="1"/>
</dbReference>
<comment type="similarity">
    <text evidence="2 7 9">Belongs to the GrpE family.</text>
</comment>
<comment type="subunit">
    <text evidence="3 7">Homodimer.</text>
</comment>
<dbReference type="EMBL" id="JAAYUN010000093">
    <property type="protein sequence ID" value="NLJ22529.1"/>
    <property type="molecule type" value="Genomic_DNA"/>
</dbReference>
<evidence type="ECO:0000256" key="1">
    <source>
        <dbReference type="ARBA" id="ARBA00004496"/>
    </source>
</evidence>
<keyword evidence="5 7" id="KW-0346">Stress response</keyword>
<keyword evidence="4 7" id="KW-0963">Cytoplasm</keyword>
<name>A0A7K4AHQ8_METSH</name>
<dbReference type="InterPro" id="IPR009012">
    <property type="entry name" value="GrpE_head"/>
</dbReference>
<gene>
    <name evidence="7" type="primary">grpE</name>
    <name evidence="11" type="ORF">GX426_05410</name>
</gene>
<feature type="compositionally biased region" description="Acidic residues" evidence="10">
    <location>
        <begin position="8"/>
        <end position="24"/>
    </location>
</feature>
<dbReference type="GO" id="GO:0000774">
    <property type="term" value="F:adenyl-nucleotide exchange factor activity"/>
    <property type="evidence" value="ECO:0007669"/>
    <property type="project" value="InterPro"/>
</dbReference>
<reference evidence="11 12" key="1">
    <citation type="journal article" date="2020" name="Biotechnol. Biofuels">
        <title>New insights from the biogas microbiome by comprehensive genome-resolved metagenomics of nearly 1600 species originating from multiple anaerobic digesters.</title>
        <authorList>
            <person name="Campanaro S."/>
            <person name="Treu L."/>
            <person name="Rodriguez-R L.M."/>
            <person name="Kovalovszki A."/>
            <person name="Ziels R.M."/>
            <person name="Maus I."/>
            <person name="Zhu X."/>
            <person name="Kougias P.G."/>
            <person name="Basile A."/>
            <person name="Luo G."/>
            <person name="Schluter A."/>
            <person name="Konstantinidis K.T."/>
            <person name="Angelidaki I."/>
        </authorList>
    </citation>
    <scope>NUCLEOTIDE SEQUENCE [LARGE SCALE GENOMIC DNA]</scope>
    <source>
        <strain evidence="11">AS27yjCOA_157</strain>
    </source>
</reference>
<dbReference type="GO" id="GO:0051082">
    <property type="term" value="F:unfolded protein binding"/>
    <property type="evidence" value="ECO:0007669"/>
    <property type="project" value="TreeGrafter"/>
</dbReference>
<dbReference type="Pfam" id="PF01025">
    <property type="entry name" value="GrpE"/>
    <property type="match status" value="1"/>
</dbReference>
<comment type="function">
    <text evidence="7 8">Participates actively in the response to hyperosmotic and heat shock by preventing the aggregation of stress-denatured proteins, in association with DnaK and GrpE. It is the nucleotide exchange factor for DnaK and may function as a thermosensor. Unfolded proteins bind initially to DnaJ; upon interaction with the DnaJ-bound protein, DnaK hydrolyzes its bound ATP, resulting in the formation of a stable complex. GrpE releases ADP from DnaK; ATP binding to DnaK triggers the release of the substrate protein, thus completing the reaction cycle. Several rounds of ATP-dependent interactions between DnaJ, DnaK and GrpE are required for fully efficient folding.</text>
</comment>